<gene>
    <name evidence="2" type="ORF">A4U43_C03F26590</name>
</gene>
<name>A0A5P1FE05_ASPOF</name>
<feature type="compositionally biased region" description="Polar residues" evidence="1">
    <location>
        <begin position="179"/>
        <end position="188"/>
    </location>
</feature>
<dbReference type="Proteomes" id="UP000243459">
    <property type="component" value="Chromosome 3"/>
</dbReference>
<feature type="region of interest" description="Disordered" evidence="1">
    <location>
        <begin position="155"/>
        <end position="188"/>
    </location>
</feature>
<sequence length="188" mass="20473">MNQARKLKTIGRNEFCGGDLTLVSTWRRRGGDSGAGDEAQGSTSGSDRRRGARIGCGGRRLLGLRGRKGGWRWSARVDGEKMGMVLVWGNINGISKTPKRSWSSAAVDEDPDRWHCKLFVVDPHSFAPSSSTLRRHLRPVVSHYGQIKEARRCLFPPTMTSPTKSLSSAASAKRPALTPSPSSSQSPN</sequence>
<evidence type="ECO:0000313" key="2">
    <source>
        <dbReference type="EMBL" id="ONK76342.1"/>
    </source>
</evidence>
<feature type="compositionally biased region" description="Polar residues" evidence="1">
    <location>
        <begin position="158"/>
        <end position="170"/>
    </location>
</feature>
<accession>A0A5P1FE05</accession>
<dbReference type="Gramene" id="ONK76342">
    <property type="protein sequence ID" value="ONK76342"/>
    <property type="gene ID" value="A4U43_C03F26590"/>
</dbReference>
<protein>
    <submittedName>
        <fullName evidence="2">Uncharacterized protein</fullName>
    </submittedName>
</protein>
<evidence type="ECO:0000256" key="1">
    <source>
        <dbReference type="SAM" id="MobiDB-lite"/>
    </source>
</evidence>
<reference evidence="3" key="1">
    <citation type="journal article" date="2017" name="Nat. Commun.">
        <title>The asparagus genome sheds light on the origin and evolution of a young Y chromosome.</title>
        <authorList>
            <person name="Harkess A."/>
            <person name="Zhou J."/>
            <person name="Xu C."/>
            <person name="Bowers J.E."/>
            <person name="Van der Hulst R."/>
            <person name="Ayyampalayam S."/>
            <person name="Mercati F."/>
            <person name="Riccardi P."/>
            <person name="McKain M.R."/>
            <person name="Kakrana A."/>
            <person name="Tang H."/>
            <person name="Ray J."/>
            <person name="Groenendijk J."/>
            <person name="Arikit S."/>
            <person name="Mathioni S.M."/>
            <person name="Nakano M."/>
            <person name="Shan H."/>
            <person name="Telgmann-Rauber A."/>
            <person name="Kanno A."/>
            <person name="Yue Z."/>
            <person name="Chen H."/>
            <person name="Li W."/>
            <person name="Chen Y."/>
            <person name="Xu X."/>
            <person name="Zhang Y."/>
            <person name="Luo S."/>
            <person name="Chen H."/>
            <person name="Gao J."/>
            <person name="Mao Z."/>
            <person name="Pires J.C."/>
            <person name="Luo M."/>
            <person name="Kudrna D."/>
            <person name="Wing R.A."/>
            <person name="Meyers B.C."/>
            <person name="Yi K."/>
            <person name="Kong H."/>
            <person name="Lavrijsen P."/>
            <person name="Sunseri F."/>
            <person name="Falavigna A."/>
            <person name="Ye Y."/>
            <person name="Leebens-Mack J.H."/>
            <person name="Chen G."/>
        </authorList>
    </citation>
    <scope>NUCLEOTIDE SEQUENCE [LARGE SCALE GENOMIC DNA]</scope>
    <source>
        <strain evidence="3">cv. DH0086</strain>
    </source>
</reference>
<dbReference type="AlphaFoldDB" id="A0A5P1FE05"/>
<evidence type="ECO:0000313" key="3">
    <source>
        <dbReference type="Proteomes" id="UP000243459"/>
    </source>
</evidence>
<organism evidence="2 3">
    <name type="scientific">Asparagus officinalis</name>
    <name type="common">Garden asparagus</name>
    <dbReference type="NCBI Taxonomy" id="4686"/>
    <lineage>
        <taxon>Eukaryota</taxon>
        <taxon>Viridiplantae</taxon>
        <taxon>Streptophyta</taxon>
        <taxon>Embryophyta</taxon>
        <taxon>Tracheophyta</taxon>
        <taxon>Spermatophyta</taxon>
        <taxon>Magnoliopsida</taxon>
        <taxon>Liliopsida</taxon>
        <taxon>Asparagales</taxon>
        <taxon>Asparagaceae</taxon>
        <taxon>Asparagoideae</taxon>
        <taxon>Asparagus</taxon>
    </lineage>
</organism>
<dbReference type="EMBL" id="CM007383">
    <property type="protein sequence ID" value="ONK76342.1"/>
    <property type="molecule type" value="Genomic_DNA"/>
</dbReference>
<proteinExistence type="predicted"/>
<keyword evidence="3" id="KW-1185">Reference proteome</keyword>
<feature type="region of interest" description="Disordered" evidence="1">
    <location>
        <begin position="27"/>
        <end position="52"/>
    </location>
</feature>